<feature type="domain" description="AMP-binding enzyme C-terminal" evidence="3">
    <location>
        <begin position="460"/>
        <end position="547"/>
    </location>
</feature>
<protein>
    <recommendedName>
        <fullName evidence="6">AMP-dependent synthetase/ligase domain-containing protein</fullName>
    </recommendedName>
</protein>
<evidence type="ECO:0000313" key="4">
    <source>
        <dbReference type="EMBL" id="OSX57397.1"/>
    </source>
</evidence>
<dbReference type="Proteomes" id="UP000194127">
    <property type="component" value="Unassembled WGS sequence"/>
</dbReference>
<dbReference type="InterPro" id="IPR020845">
    <property type="entry name" value="AMP-binding_CS"/>
</dbReference>
<dbReference type="Gene3D" id="3.30.300.30">
    <property type="match status" value="1"/>
</dbReference>
<keyword evidence="1" id="KW-1133">Transmembrane helix</keyword>
<proteinExistence type="predicted"/>
<dbReference type="Pfam" id="PF00501">
    <property type="entry name" value="AMP-binding"/>
    <property type="match status" value="1"/>
</dbReference>
<evidence type="ECO:0000313" key="5">
    <source>
        <dbReference type="Proteomes" id="UP000194127"/>
    </source>
</evidence>
<dbReference type="OrthoDB" id="6509636at2759"/>
<keyword evidence="1" id="KW-0812">Transmembrane</keyword>
<organism evidence="4 5">
    <name type="scientific">Postia placenta MAD-698-R-SB12</name>
    <dbReference type="NCBI Taxonomy" id="670580"/>
    <lineage>
        <taxon>Eukaryota</taxon>
        <taxon>Fungi</taxon>
        <taxon>Dikarya</taxon>
        <taxon>Basidiomycota</taxon>
        <taxon>Agaricomycotina</taxon>
        <taxon>Agaricomycetes</taxon>
        <taxon>Polyporales</taxon>
        <taxon>Adustoporiaceae</taxon>
        <taxon>Rhodonia</taxon>
    </lineage>
</organism>
<dbReference type="Gene3D" id="3.40.50.12780">
    <property type="entry name" value="N-terminal domain of ligase-like"/>
    <property type="match status" value="1"/>
</dbReference>
<evidence type="ECO:0000259" key="2">
    <source>
        <dbReference type="Pfam" id="PF00501"/>
    </source>
</evidence>
<dbReference type="PANTHER" id="PTHR24096:SF422">
    <property type="entry name" value="BCDNA.GH02901"/>
    <property type="match status" value="1"/>
</dbReference>
<dbReference type="STRING" id="670580.A0A1X6MLS3"/>
<keyword evidence="5" id="KW-1185">Reference proteome</keyword>
<evidence type="ECO:0000259" key="3">
    <source>
        <dbReference type="Pfam" id="PF13193"/>
    </source>
</evidence>
<reference evidence="4 5" key="1">
    <citation type="submission" date="2017-04" db="EMBL/GenBank/DDBJ databases">
        <title>Genome Sequence of the Model Brown-Rot Fungus Postia placenta SB12.</title>
        <authorList>
            <consortium name="DOE Joint Genome Institute"/>
            <person name="Gaskell J."/>
            <person name="Kersten P."/>
            <person name="Larrondo L.F."/>
            <person name="Canessa P."/>
            <person name="Martinez D."/>
            <person name="Hibbett D."/>
            <person name="Schmoll M."/>
            <person name="Kubicek C.P."/>
            <person name="Martinez A.T."/>
            <person name="Yadav J."/>
            <person name="Master E."/>
            <person name="Magnuson J.K."/>
            <person name="James T."/>
            <person name="Yaver D."/>
            <person name="Berka R."/>
            <person name="Labutti K."/>
            <person name="Lipzen A."/>
            <person name="Aerts A."/>
            <person name="Barry K."/>
            <person name="Henrissat B."/>
            <person name="Blanchette R."/>
            <person name="Grigoriev I."/>
            <person name="Cullen D."/>
        </authorList>
    </citation>
    <scope>NUCLEOTIDE SEQUENCE [LARGE SCALE GENOMIC DNA]</scope>
    <source>
        <strain evidence="4 5">MAD-698-R-SB12</strain>
    </source>
</reference>
<dbReference type="GO" id="GO:0016405">
    <property type="term" value="F:CoA-ligase activity"/>
    <property type="evidence" value="ECO:0007669"/>
    <property type="project" value="TreeGrafter"/>
</dbReference>
<evidence type="ECO:0000256" key="1">
    <source>
        <dbReference type="SAM" id="Phobius"/>
    </source>
</evidence>
<dbReference type="InterPro" id="IPR000873">
    <property type="entry name" value="AMP-dep_synth/lig_dom"/>
</dbReference>
<dbReference type="PANTHER" id="PTHR24096">
    <property type="entry name" value="LONG-CHAIN-FATTY-ACID--COA LIGASE"/>
    <property type="match status" value="1"/>
</dbReference>
<dbReference type="PROSITE" id="PS00455">
    <property type="entry name" value="AMP_BINDING"/>
    <property type="match status" value="1"/>
</dbReference>
<feature type="transmembrane region" description="Helical" evidence="1">
    <location>
        <begin position="248"/>
        <end position="272"/>
    </location>
</feature>
<name>A0A1X6MLS3_9APHY</name>
<dbReference type="InterPro" id="IPR042099">
    <property type="entry name" value="ANL_N_sf"/>
</dbReference>
<gene>
    <name evidence="4" type="ORF">POSPLADRAFT_1156986</name>
</gene>
<dbReference type="AlphaFoldDB" id="A0A1X6MLS3"/>
<evidence type="ECO:0008006" key="6">
    <source>
        <dbReference type="Google" id="ProtNLM"/>
    </source>
</evidence>
<dbReference type="Pfam" id="PF13193">
    <property type="entry name" value="AMP-binding_C"/>
    <property type="match status" value="1"/>
</dbReference>
<dbReference type="EMBL" id="KZ110608">
    <property type="protein sequence ID" value="OSX57397.1"/>
    <property type="molecule type" value="Genomic_DNA"/>
</dbReference>
<dbReference type="InterPro" id="IPR025110">
    <property type="entry name" value="AMP-bd_C"/>
</dbReference>
<sequence>MSNIYGPGGTLPPIPDDLTIAQFILDAAHVSRPQVVTSCLIDDSTGRKTKMDEVCVRIRTRALAQSLQTHWDIVNVLEILFLECCLADYPVAVWAVHLLGGIVTAANPAYTTGELEHQLVTTEAKLMIVHPASYAVALRAASTAGLPMERIILIDSLKDANSRPHHIVQELITEGYQHHSILVESRFRPGEGRTRLAFLSFSSGTTGKAKAVCIPHYATIAAVIQLAHLVNSQPRSSDERKIRPGDVWLAHIYGLVVMMHFAFFYGGALIVVPRFNFVEMLKSIERYRVNVLPVVPPQVVLLCKHSDVKNYDLRSIRLLISGAAPLSAELITQLSQILPSASIGQGYGMTEVVGSIAFPQMEQKIGTPGSAGRLVPGMIARVVRPDGTIAKIGEPGHLLISGPATALGYLKNEEATKETFVDGWVHTGDEVIINEQSEIFILDRIKELLKVKGYQVAPAELEGHLLDHPDVADICVVGLQDDYSGELPLAFVVPSTKATERIKRDPAEAERVRAILMKHVADAKVHYKRLAGGVEFVESIPKNPSGKLLRRVLRERAREMQKQGKLSSKPRAKL</sequence>
<feature type="domain" description="AMP-dependent synthetase/ligase" evidence="2">
    <location>
        <begin position="86"/>
        <end position="410"/>
    </location>
</feature>
<accession>A0A1X6MLS3</accession>
<keyword evidence="1" id="KW-0472">Membrane</keyword>
<dbReference type="InterPro" id="IPR045851">
    <property type="entry name" value="AMP-bd_C_sf"/>
</dbReference>
<dbReference type="RefSeq" id="XP_024334191.1">
    <property type="nucleotide sequence ID" value="XM_024487122.1"/>
</dbReference>
<dbReference type="SUPFAM" id="SSF56801">
    <property type="entry name" value="Acetyl-CoA synthetase-like"/>
    <property type="match status" value="1"/>
</dbReference>
<dbReference type="GeneID" id="36332071"/>